<dbReference type="AlphaFoldDB" id="A0A1X1WP15"/>
<dbReference type="GO" id="GO:0006542">
    <property type="term" value="P:glutamine biosynthetic process"/>
    <property type="evidence" value="ECO:0007669"/>
    <property type="project" value="InterPro"/>
</dbReference>
<dbReference type="InterPro" id="IPR036651">
    <property type="entry name" value="Gln_synt_N_sf"/>
</dbReference>
<organism evidence="6 7">
    <name type="scientific">Mycolicibacterium iranicum</name>
    <name type="common">Mycobacterium iranicum</name>
    <dbReference type="NCBI Taxonomy" id="912594"/>
    <lineage>
        <taxon>Bacteria</taxon>
        <taxon>Bacillati</taxon>
        <taxon>Actinomycetota</taxon>
        <taxon>Actinomycetes</taxon>
        <taxon>Mycobacteriales</taxon>
        <taxon>Mycobacteriaceae</taxon>
        <taxon>Mycolicibacterium</taxon>
    </lineage>
</organism>
<reference evidence="6 7" key="1">
    <citation type="submission" date="2016-01" db="EMBL/GenBank/DDBJ databases">
        <title>The new phylogeny of the genus Mycobacterium.</title>
        <authorList>
            <person name="Tarcisio F."/>
            <person name="Conor M."/>
            <person name="Antonella G."/>
            <person name="Elisabetta G."/>
            <person name="Giulia F.S."/>
            <person name="Sara T."/>
            <person name="Anna F."/>
            <person name="Clotilde B."/>
            <person name="Roberto B."/>
            <person name="Veronica D.S."/>
            <person name="Fabio R."/>
            <person name="Monica P."/>
            <person name="Olivier J."/>
            <person name="Enrico T."/>
            <person name="Nicola S."/>
        </authorList>
    </citation>
    <scope>NUCLEOTIDE SEQUENCE [LARGE SCALE GENOMIC DNA]</scope>
    <source>
        <strain evidence="6 7">DSM 45541</strain>
    </source>
</reference>
<evidence type="ECO:0000313" key="6">
    <source>
        <dbReference type="EMBL" id="ORV88347.1"/>
    </source>
</evidence>
<dbReference type="EMBL" id="LQPC01000029">
    <property type="protein sequence ID" value="ORV88347.1"/>
    <property type="molecule type" value="Genomic_DNA"/>
</dbReference>
<sequence length="451" mass="50429">MDTVTQLSDQYVQLADDLARKGVRYAVGSWIDVLGRPKSKVVPIDHLPNLIAGSERYTPRGMGGIGRMNPVEDEVVGLPDPNTLRILPWDRRFAWMIADMHQGGREPFALCPRSALKRQVAEAASMGFVCQLGIEPEFYVFRPESLTQGHLEPIAPSGRLQPTPAYDVEVTLDAMPFLDRVTRYMTELEFGLFSFDAEGGEGQYEFDFAHAEVVDSADRMTLFRTLVKQAAKEEGLVATFMPKPFAELWGSGAHFNMSLEDRHSGENVFKTGTGSSGWRKEALHFAGGVLKHAKALAALSNPTTNSYRRLVPRLADGNFSWAPTKISYGHNNRSCMLRLPDNRPAIENRSVDAAANTYLTAAFMLAAGLEGIRDGIDPGQPQDTLSYTDDRIDVMPRTLIDAVEAFEADSLTYSVFPEAFVRDYTEMKRGEWHRDHAEVSDRERHYYLLNL</sequence>
<dbReference type="InterPro" id="IPR008146">
    <property type="entry name" value="Gln_synth_cat_dom"/>
</dbReference>
<keyword evidence="2 6" id="KW-0436">Ligase</keyword>
<comment type="caution">
    <text evidence="6">The sequence shown here is derived from an EMBL/GenBank/DDBJ whole genome shotgun (WGS) entry which is preliminary data.</text>
</comment>
<dbReference type="SUPFAM" id="SSF55931">
    <property type="entry name" value="Glutamine synthetase/guanido kinase"/>
    <property type="match status" value="1"/>
</dbReference>
<dbReference type="Gene3D" id="3.30.590.10">
    <property type="entry name" value="Glutamine synthetase/guanido kinase, catalytic domain"/>
    <property type="match status" value="1"/>
</dbReference>
<dbReference type="PANTHER" id="PTHR43785:SF14">
    <property type="entry name" value="GLUTAMINE SYNTHETASE"/>
    <property type="match status" value="1"/>
</dbReference>
<accession>A0A1X1WP15</accession>
<evidence type="ECO:0000256" key="3">
    <source>
        <dbReference type="PROSITE-ProRule" id="PRU01331"/>
    </source>
</evidence>
<dbReference type="RefSeq" id="WP_085174881.1">
    <property type="nucleotide sequence ID" value="NZ_LQPC01000029.1"/>
</dbReference>
<dbReference type="Pfam" id="PF00120">
    <property type="entry name" value="Gln-synt_C"/>
    <property type="match status" value="1"/>
</dbReference>
<evidence type="ECO:0000259" key="5">
    <source>
        <dbReference type="PROSITE" id="PS51987"/>
    </source>
</evidence>
<evidence type="ECO:0000313" key="7">
    <source>
        <dbReference type="Proteomes" id="UP000193622"/>
    </source>
</evidence>
<evidence type="ECO:0000256" key="1">
    <source>
        <dbReference type="ARBA" id="ARBA00009897"/>
    </source>
</evidence>
<dbReference type="Gene3D" id="3.10.20.70">
    <property type="entry name" value="Glutamine synthetase, N-terminal domain"/>
    <property type="match status" value="1"/>
</dbReference>
<dbReference type="SUPFAM" id="SSF54368">
    <property type="entry name" value="Glutamine synthetase, N-terminal domain"/>
    <property type="match status" value="1"/>
</dbReference>
<dbReference type="GO" id="GO:0004356">
    <property type="term" value="F:glutamine synthetase activity"/>
    <property type="evidence" value="ECO:0007669"/>
    <property type="project" value="InterPro"/>
</dbReference>
<dbReference type="PROSITE" id="PS51987">
    <property type="entry name" value="GS_CATALYTIC"/>
    <property type="match status" value="1"/>
</dbReference>
<comment type="similarity">
    <text evidence="1 3 4">Belongs to the glutamine synthetase family.</text>
</comment>
<proteinExistence type="inferred from homology"/>
<feature type="domain" description="GS catalytic" evidence="5">
    <location>
        <begin position="112"/>
        <end position="451"/>
    </location>
</feature>
<protein>
    <submittedName>
        <fullName evidence="6">Glutamate--ammonia ligase</fullName>
    </submittedName>
</protein>
<evidence type="ECO:0000256" key="4">
    <source>
        <dbReference type="RuleBase" id="RU000384"/>
    </source>
</evidence>
<gene>
    <name evidence="6" type="ORF">AWC12_14175</name>
</gene>
<dbReference type="SMART" id="SM01230">
    <property type="entry name" value="Gln-synt_C"/>
    <property type="match status" value="1"/>
</dbReference>
<dbReference type="PANTHER" id="PTHR43785">
    <property type="entry name" value="GAMMA-GLUTAMYLPUTRESCINE SYNTHETASE"/>
    <property type="match status" value="1"/>
</dbReference>
<evidence type="ECO:0000256" key="2">
    <source>
        <dbReference type="ARBA" id="ARBA00022598"/>
    </source>
</evidence>
<name>A0A1X1WP15_MYCIR</name>
<dbReference type="Proteomes" id="UP000193622">
    <property type="component" value="Unassembled WGS sequence"/>
</dbReference>
<dbReference type="InterPro" id="IPR014746">
    <property type="entry name" value="Gln_synth/guanido_kin_cat_dom"/>
</dbReference>